<dbReference type="RefSeq" id="WP_095902026.1">
    <property type="nucleotide sequence ID" value="NZ_CP022383.1"/>
</dbReference>
<dbReference type="Proteomes" id="UP000217334">
    <property type="component" value="Chromosome"/>
</dbReference>
<accession>A0A250F866</accession>
<evidence type="ECO:0000313" key="2">
    <source>
        <dbReference type="EMBL" id="ATA80258.1"/>
    </source>
</evidence>
<dbReference type="PANTHER" id="PTHR47751:SF1">
    <property type="entry name" value="SUPERFAMILY HYDROLASE, PUTATIVE (AFU_ORTHOLOGUE AFUA_2G16580)-RELATED"/>
    <property type="match status" value="1"/>
</dbReference>
<reference evidence="3" key="1">
    <citation type="submission" date="2017-06" db="EMBL/GenBank/DDBJ databases">
        <title>Capnocytophaga spp. assemblies.</title>
        <authorList>
            <person name="Gulvik C.A."/>
        </authorList>
    </citation>
    <scope>NUCLEOTIDE SEQUENCE [LARGE SCALE GENOMIC DNA]</scope>
    <source>
        <strain evidence="3">H4486</strain>
    </source>
</reference>
<evidence type="ECO:0000313" key="3">
    <source>
        <dbReference type="Proteomes" id="UP000217334"/>
    </source>
</evidence>
<dbReference type="PANTHER" id="PTHR47751">
    <property type="entry name" value="SUPERFAMILY HYDROLASE, PUTATIVE (AFU_ORTHOLOGUE AFUA_2G16580)-RELATED"/>
    <property type="match status" value="1"/>
</dbReference>
<dbReference type="InterPro" id="IPR051411">
    <property type="entry name" value="Polyketide_trans_af380"/>
</dbReference>
<feature type="domain" description="PET hydrolase/cutinase-like" evidence="1">
    <location>
        <begin position="24"/>
        <end position="170"/>
    </location>
</feature>
<dbReference type="InterPro" id="IPR029058">
    <property type="entry name" value="AB_hydrolase_fold"/>
</dbReference>
<dbReference type="SUPFAM" id="SSF53474">
    <property type="entry name" value="alpha/beta-Hydrolases"/>
    <property type="match status" value="1"/>
</dbReference>
<gene>
    <name evidence="2" type="ORF">CGC59_11480</name>
</gene>
<dbReference type="Pfam" id="PF12740">
    <property type="entry name" value="PETase"/>
    <property type="match status" value="1"/>
</dbReference>
<organism evidence="2 3">
    <name type="scientific">Capnocytophaga sputigena</name>
    <dbReference type="NCBI Taxonomy" id="1019"/>
    <lineage>
        <taxon>Bacteria</taxon>
        <taxon>Pseudomonadati</taxon>
        <taxon>Bacteroidota</taxon>
        <taxon>Flavobacteriia</taxon>
        <taxon>Flavobacteriales</taxon>
        <taxon>Flavobacteriaceae</taxon>
        <taxon>Capnocytophaga</taxon>
    </lineage>
</organism>
<dbReference type="Gene3D" id="1.10.10.800">
    <property type="match status" value="1"/>
</dbReference>
<proteinExistence type="predicted"/>
<dbReference type="InterPro" id="IPR041127">
    <property type="entry name" value="PET_hydrolase/cutinase-like"/>
</dbReference>
<dbReference type="AlphaFoldDB" id="A0A250F866"/>
<sequence>MSSNTENPVNVASWDKIFPKSDKVEHKKVSFKNRYGITLIGDLYFPKNSEDKKLAALAVCGGFGAVKEQASGFYAQTMAERGFVTLAFDPSYTGESSGEPRNVASPDINTEDFSAAVDCLGIQPFVDREKIGIIGICGWGGFALNATAIDTRIKAVATMVMYDMSRVFSKGYFDANTPEMRLEMKRSLNAIRWKDAETGTPSPGYPMPDAPSDKVPEFLNDYIKFYKTPRGFHERSVSNHVWTATTLLSFMNFPLLAYANEIEVPTLMIAGENAHSRYMSEDAYKLVGSKKKELLIIPNARHTNFYDNQAGVIPFDKLEAFFSEHLQ</sequence>
<dbReference type="EMBL" id="CP022383">
    <property type="protein sequence ID" value="ATA80258.1"/>
    <property type="molecule type" value="Genomic_DNA"/>
</dbReference>
<protein>
    <recommendedName>
        <fullName evidence="1">PET hydrolase/cutinase-like domain-containing protein</fullName>
    </recommendedName>
</protein>
<dbReference type="Gene3D" id="3.40.50.1820">
    <property type="entry name" value="alpha/beta hydrolase"/>
    <property type="match status" value="1"/>
</dbReference>
<name>A0A250F866_CAPSP</name>
<evidence type="ECO:0000259" key="1">
    <source>
        <dbReference type="Pfam" id="PF12740"/>
    </source>
</evidence>